<evidence type="ECO:0000256" key="2">
    <source>
        <dbReference type="ARBA" id="ARBA00022448"/>
    </source>
</evidence>
<evidence type="ECO:0000256" key="5">
    <source>
        <dbReference type="SAM" id="Phobius"/>
    </source>
</evidence>
<dbReference type="PANTHER" id="PTHR32361:SF26">
    <property type="entry name" value="FAD-BINDING 8 DOMAIN-CONTAINING PROTEIN-RELATED"/>
    <property type="match status" value="1"/>
</dbReference>
<dbReference type="GO" id="GO:0006879">
    <property type="term" value="P:intracellular iron ion homeostasis"/>
    <property type="evidence" value="ECO:0007669"/>
    <property type="project" value="TreeGrafter"/>
</dbReference>
<sequence length="423" mass="48001">MIIDYPALYASVFALLFLLRVLYVLALSLLGLWSRVVAFTLRSLVYPRLPIWVAETRLDLLVFLLVVVANGLCCVLGVSGVDGFHSRIGKVTLANLTLLSLGGRVTAVSNFLGLGCKHTKLIHRWVAIIVVVEGGLHGLLAFLGHRTKIFTQLQIIYALLPFASLIACFIFLPLKTSLYELFLVIHNALALTCLVAIWLHLWRYVRERDVFVIVSLVLTLVLLCCQPLGVIYRNFPFRQRFHRLSVFKQNDALILKLHIQRPWGFRAGQYVYLCVPAASPFASFEFHPFFIAWWERTANGEAIAHFLVQPRFGFTRDLLRCLSYETTADVRSTSSCTAFIEGPYGITHHLSDYGTIILLASGIGICAQLPYIQQAVADHKARKVKTQKIELHWILEKESQQDWVKSWMDEILEADAKYVRIEI</sequence>
<evidence type="ECO:0000256" key="4">
    <source>
        <dbReference type="ARBA" id="ARBA00023002"/>
    </source>
</evidence>
<organism evidence="7 8">
    <name type="scientific">Arthrobotrys oligospora (strain ATCC 24927 / CBS 115.81 / DSM 1491)</name>
    <name type="common">Nematode-trapping fungus</name>
    <name type="synonym">Didymozoophaga oligospora</name>
    <dbReference type="NCBI Taxonomy" id="756982"/>
    <lineage>
        <taxon>Eukaryota</taxon>
        <taxon>Fungi</taxon>
        <taxon>Dikarya</taxon>
        <taxon>Ascomycota</taxon>
        <taxon>Pezizomycotina</taxon>
        <taxon>Orbiliomycetes</taxon>
        <taxon>Orbiliales</taxon>
        <taxon>Orbiliaceae</taxon>
        <taxon>Orbilia</taxon>
        <taxon>Orbilia oligospora</taxon>
    </lineage>
</organism>
<feature type="transmembrane region" description="Helical" evidence="5">
    <location>
        <begin position="60"/>
        <end position="81"/>
    </location>
</feature>
<keyword evidence="5" id="KW-1133">Transmembrane helix</keyword>
<keyword evidence="5" id="KW-0472">Membrane</keyword>
<evidence type="ECO:0000256" key="1">
    <source>
        <dbReference type="ARBA" id="ARBA00006278"/>
    </source>
</evidence>
<dbReference type="PANTHER" id="PTHR32361">
    <property type="entry name" value="FERRIC/CUPRIC REDUCTASE TRANSMEMBRANE COMPONENT"/>
    <property type="match status" value="1"/>
</dbReference>
<dbReference type="GO" id="GO:0000293">
    <property type="term" value="F:ferric-chelate reductase activity"/>
    <property type="evidence" value="ECO:0007669"/>
    <property type="project" value="UniProtKB-ARBA"/>
</dbReference>
<dbReference type="Pfam" id="PF08030">
    <property type="entry name" value="NAD_binding_6"/>
    <property type="match status" value="1"/>
</dbReference>
<dbReference type="GeneID" id="22895048"/>
<dbReference type="OrthoDB" id="4494341at2759"/>
<proteinExistence type="inferred from homology"/>
<feature type="transmembrane region" description="Helical" evidence="5">
    <location>
        <begin position="125"/>
        <end position="143"/>
    </location>
</feature>
<dbReference type="GO" id="GO:0015677">
    <property type="term" value="P:copper ion import"/>
    <property type="evidence" value="ECO:0007669"/>
    <property type="project" value="TreeGrafter"/>
</dbReference>
<keyword evidence="5" id="KW-0812">Transmembrane</keyword>
<dbReference type="Gene3D" id="3.40.50.80">
    <property type="entry name" value="Nucleotide-binding domain of ferredoxin-NADP reductase (FNR) module"/>
    <property type="match status" value="1"/>
</dbReference>
<keyword evidence="8" id="KW-1185">Reference proteome</keyword>
<dbReference type="eggNOG" id="KOG0039">
    <property type="taxonomic scope" value="Eukaryota"/>
</dbReference>
<feature type="transmembrane region" description="Helical" evidence="5">
    <location>
        <begin position="155"/>
        <end position="172"/>
    </location>
</feature>
<keyword evidence="3" id="KW-0249">Electron transport</keyword>
<keyword evidence="2" id="KW-0813">Transport</keyword>
<gene>
    <name evidence="7" type="ORF">AOL_s00091g11</name>
</gene>
<dbReference type="EMBL" id="ADOT01000163">
    <property type="protein sequence ID" value="EGX47267.1"/>
    <property type="molecule type" value="Genomic_DNA"/>
</dbReference>
<dbReference type="SUPFAM" id="SSF52343">
    <property type="entry name" value="Ferredoxin reductase-like, C-terminal NADP-linked domain"/>
    <property type="match status" value="1"/>
</dbReference>
<keyword evidence="4" id="KW-0560">Oxidoreductase</keyword>
<dbReference type="GO" id="GO:0005886">
    <property type="term" value="C:plasma membrane"/>
    <property type="evidence" value="ECO:0007669"/>
    <property type="project" value="TreeGrafter"/>
</dbReference>
<dbReference type="GO" id="GO:0006826">
    <property type="term" value="P:iron ion transport"/>
    <property type="evidence" value="ECO:0007669"/>
    <property type="project" value="TreeGrafter"/>
</dbReference>
<comment type="similarity">
    <text evidence="1">Belongs to the ferric reductase (FRE) family.</text>
</comment>
<dbReference type="InterPro" id="IPR013112">
    <property type="entry name" value="FAD-bd_8"/>
</dbReference>
<dbReference type="Pfam" id="PF08022">
    <property type="entry name" value="FAD_binding_8"/>
    <property type="match status" value="1"/>
</dbReference>
<feature type="domain" description="FAD-binding FR-type" evidence="6">
    <location>
        <begin position="236"/>
        <end position="350"/>
    </location>
</feature>
<dbReference type="HOGENOM" id="CLU_010365_8_1_1"/>
<dbReference type="InterPro" id="IPR017927">
    <property type="entry name" value="FAD-bd_FR_type"/>
</dbReference>
<comment type="caution">
    <text evidence="7">The sequence shown here is derived from an EMBL/GenBank/DDBJ whole genome shotgun (WGS) entry which is preliminary data.</text>
</comment>
<reference evidence="7 8" key="1">
    <citation type="journal article" date="2011" name="PLoS Pathog.">
        <title>Genomic and proteomic analyses of the fungus Arthrobotrys oligospora provide insights into nematode-trap formation.</title>
        <authorList>
            <person name="Yang J."/>
            <person name="Wang L."/>
            <person name="Ji X."/>
            <person name="Feng Y."/>
            <person name="Li X."/>
            <person name="Zou C."/>
            <person name="Xu J."/>
            <person name="Ren Y."/>
            <person name="Mi Q."/>
            <person name="Wu J."/>
            <person name="Liu S."/>
            <person name="Liu Y."/>
            <person name="Huang X."/>
            <person name="Wang H."/>
            <person name="Niu X."/>
            <person name="Li J."/>
            <person name="Liang L."/>
            <person name="Luo Y."/>
            <person name="Ji K."/>
            <person name="Zhou W."/>
            <person name="Yu Z."/>
            <person name="Li G."/>
            <person name="Liu Y."/>
            <person name="Li L."/>
            <person name="Qiao M."/>
            <person name="Feng L."/>
            <person name="Zhang K.-Q."/>
        </authorList>
    </citation>
    <scope>NUCLEOTIDE SEQUENCE [LARGE SCALE GENOMIC DNA]</scope>
    <source>
        <strain evidence="8">ATCC 24927 / CBS 115.81 / DSM 1491</strain>
    </source>
</reference>
<feature type="transmembrane region" description="Helical" evidence="5">
    <location>
        <begin position="211"/>
        <end position="232"/>
    </location>
</feature>
<accession>G1XHV9</accession>
<dbReference type="STRING" id="756982.G1XHV9"/>
<dbReference type="PROSITE" id="PS51384">
    <property type="entry name" value="FAD_FR"/>
    <property type="match status" value="1"/>
</dbReference>
<evidence type="ECO:0000313" key="8">
    <source>
        <dbReference type="Proteomes" id="UP000008784"/>
    </source>
</evidence>
<evidence type="ECO:0000256" key="3">
    <source>
        <dbReference type="ARBA" id="ARBA00022982"/>
    </source>
</evidence>
<evidence type="ECO:0000313" key="7">
    <source>
        <dbReference type="EMBL" id="EGX47267.1"/>
    </source>
</evidence>
<feature type="transmembrane region" description="Helical" evidence="5">
    <location>
        <begin position="178"/>
        <end position="199"/>
    </location>
</feature>
<evidence type="ECO:0000259" key="6">
    <source>
        <dbReference type="PROSITE" id="PS51384"/>
    </source>
</evidence>
<dbReference type="InterPro" id="IPR013121">
    <property type="entry name" value="Fe_red_NAD-bd_6"/>
</dbReference>
<dbReference type="OMA" id="DMIPRIC"/>
<dbReference type="InterPro" id="IPR051410">
    <property type="entry name" value="Ferric/Cupric_Reductase"/>
</dbReference>
<dbReference type="CDD" id="cd06186">
    <property type="entry name" value="NOX_Duox_like_FAD_NADP"/>
    <property type="match status" value="1"/>
</dbReference>
<protein>
    <recommendedName>
        <fullName evidence="6">FAD-binding FR-type domain-containing protein</fullName>
    </recommendedName>
</protein>
<dbReference type="InterPro" id="IPR039261">
    <property type="entry name" value="FNR_nucleotide-bd"/>
</dbReference>
<dbReference type="InParanoid" id="G1XHV9"/>
<feature type="transmembrane region" description="Helical" evidence="5">
    <location>
        <begin position="7"/>
        <end position="33"/>
    </location>
</feature>
<name>G1XHV9_ARTOA</name>
<dbReference type="Proteomes" id="UP000008784">
    <property type="component" value="Unassembled WGS sequence"/>
</dbReference>
<dbReference type="RefSeq" id="XP_011124071.1">
    <property type="nucleotide sequence ID" value="XM_011125769.1"/>
</dbReference>
<dbReference type="AlphaFoldDB" id="G1XHV9"/>